<evidence type="ECO:0000256" key="1">
    <source>
        <dbReference type="SAM" id="MobiDB-lite"/>
    </source>
</evidence>
<accession>A0ABV7HB09</accession>
<dbReference type="RefSeq" id="WP_377304655.1">
    <property type="nucleotide sequence ID" value="NZ_CP180191.1"/>
</dbReference>
<dbReference type="EMBL" id="JBHRTI010000007">
    <property type="protein sequence ID" value="MFC3148572.1"/>
    <property type="molecule type" value="Genomic_DNA"/>
</dbReference>
<keyword evidence="3" id="KW-1185">Reference proteome</keyword>
<feature type="region of interest" description="Disordered" evidence="1">
    <location>
        <begin position="407"/>
        <end position="426"/>
    </location>
</feature>
<protein>
    <submittedName>
        <fullName evidence="2">Uncharacterized protein</fullName>
    </submittedName>
</protein>
<reference evidence="3" key="1">
    <citation type="journal article" date="2019" name="Int. J. Syst. Evol. Microbiol.">
        <title>The Global Catalogue of Microorganisms (GCM) 10K type strain sequencing project: providing services to taxonomists for standard genome sequencing and annotation.</title>
        <authorList>
            <consortium name="The Broad Institute Genomics Platform"/>
            <consortium name="The Broad Institute Genome Sequencing Center for Infectious Disease"/>
            <person name="Wu L."/>
            <person name="Ma J."/>
        </authorList>
    </citation>
    <scope>NUCLEOTIDE SEQUENCE [LARGE SCALE GENOMIC DNA]</scope>
    <source>
        <strain evidence="3">KCTC 52168</strain>
    </source>
</reference>
<proteinExistence type="predicted"/>
<evidence type="ECO:0000313" key="2">
    <source>
        <dbReference type="EMBL" id="MFC3148572.1"/>
    </source>
</evidence>
<name>A0ABV7HB09_9BURK</name>
<sequence length="426" mass="45880">MGLSKTAWRVAGALALVALIGIAVQTWRSEERARQAAAEASKAAGRGASASQAGGLSIDELIARGSKAPDVQAAIDRSKPYQTEVCGRGTVTVDPASDKNPPVIDEMLARGSVLTGQLGALLAADGDMAKRAIGLRLIISSETDASLSPFNPNYCDTEECKARQARWVPPSLARLVNLARDSEHPVAYRQALMQCERYRKSEPCSTLSWRRYTEIAPEHFDGWLNLAQDRQAQGDPRGADAAMARAATARGSQSMHFDLRRAAAELMMRNPDGFDRTALMLAVIGIDAVEPIGPLGLAAKHCSDATVRDPGRAAECEQLSRRLEENESLIHVMIGQRIAQRLARDPQRAAAIDAERKALGTALTNASPDIPWEHIYSCDASRRFGEHFLRKTQEGEAAFARRVLAEQRAKAGQAGGSPSPTPSAAR</sequence>
<evidence type="ECO:0000313" key="3">
    <source>
        <dbReference type="Proteomes" id="UP001595556"/>
    </source>
</evidence>
<comment type="caution">
    <text evidence="2">The sequence shown here is derived from an EMBL/GenBank/DDBJ whole genome shotgun (WGS) entry which is preliminary data.</text>
</comment>
<dbReference type="Proteomes" id="UP001595556">
    <property type="component" value="Unassembled WGS sequence"/>
</dbReference>
<organism evidence="2 3">
    <name type="scientific">Piscinibacterium candidicorallinum</name>
    <dbReference type="NCBI Taxonomy" id="1793872"/>
    <lineage>
        <taxon>Bacteria</taxon>
        <taxon>Pseudomonadati</taxon>
        <taxon>Pseudomonadota</taxon>
        <taxon>Betaproteobacteria</taxon>
        <taxon>Burkholderiales</taxon>
        <taxon>Piscinibacterium</taxon>
    </lineage>
</organism>
<gene>
    <name evidence="2" type="ORF">ACFOEN_13150</name>
</gene>